<keyword evidence="2" id="KW-1185">Reference proteome</keyword>
<dbReference type="AlphaFoldDB" id="A0AAN9XM09"/>
<evidence type="ECO:0000313" key="1">
    <source>
        <dbReference type="EMBL" id="KAK7397243.1"/>
    </source>
</evidence>
<dbReference type="Proteomes" id="UP001386955">
    <property type="component" value="Unassembled WGS sequence"/>
</dbReference>
<protein>
    <submittedName>
        <fullName evidence="1">Uncharacterized protein</fullName>
    </submittedName>
</protein>
<dbReference type="EMBL" id="JAYMYS010000004">
    <property type="protein sequence ID" value="KAK7397243.1"/>
    <property type="molecule type" value="Genomic_DNA"/>
</dbReference>
<sequence>MPWKVIRKSGNAGNRTPCLSHAKRALYHMSYVPLLMLFKTSPPTHIAKRRLMVLGTWAQAQLFALSSPGLDWLEMGTLQMD</sequence>
<reference evidence="1 2" key="1">
    <citation type="submission" date="2024-01" db="EMBL/GenBank/DDBJ databases">
        <title>The genomes of 5 underutilized Papilionoideae crops provide insights into root nodulation and disease resistanc.</title>
        <authorList>
            <person name="Jiang F."/>
        </authorList>
    </citation>
    <scope>NUCLEOTIDE SEQUENCE [LARGE SCALE GENOMIC DNA]</scope>
    <source>
        <strain evidence="1">DUOXIRENSHENG_FW03</strain>
        <tissue evidence="1">Leaves</tissue>
    </source>
</reference>
<gene>
    <name evidence="1" type="ORF">VNO78_18410</name>
</gene>
<name>A0AAN9XM09_PSOTE</name>
<proteinExistence type="predicted"/>
<organism evidence="1 2">
    <name type="scientific">Psophocarpus tetragonolobus</name>
    <name type="common">Winged bean</name>
    <name type="synonym">Dolichos tetragonolobus</name>
    <dbReference type="NCBI Taxonomy" id="3891"/>
    <lineage>
        <taxon>Eukaryota</taxon>
        <taxon>Viridiplantae</taxon>
        <taxon>Streptophyta</taxon>
        <taxon>Embryophyta</taxon>
        <taxon>Tracheophyta</taxon>
        <taxon>Spermatophyta</taxon>
        <taxon>Magnoliopsida</taxon>
        <taxon>eudicotyledons</taxon>
        <taxon>Gunneridae</taxon>
        <taxon>Pentapetalae</taxon>
        <taxon>rosids</taxon>
        <taxon>fabids</taxon>
        <taxon>Fabales</taxon>
        <taxon>Fabaceae</taxon>
        <taxon>Papilionoideae</taxon>
        <taxon>50 kb inversion clade</taxon>
        <taxon>NPAAA clade</taxon>
        <taxon>indigoferoid/millettioid clade</taxon>
        <taxon>Phaseoleae</taxon>
        <taxon>Psophocarpus</taxon>
    </lineage>
</organism>
<accession>A0AAN9XM09</accession>
<comment type="caution">
    <text evidence="1">The sequence shown here is derived from an EMBL/GenBank/DDBJ whole genome shotgun (WGS) entry which is preliminary data.</text>
</comment>
<evidence type="ECO:0000313" key="2">
    <source>
        <dbReference type="Proteomes" id="UP001386955"/>
    </source>
</evidence>